<feature type="domain" description="Lon proteolytic" evidence="10">
    <location>
        <begin position="676"/>
        <end position="857"/>
    </location>
</feature>
<dbReference type="EC" id="3.4.21.53" evidence="7 8"/>
<evidence type="ECO:0000256" key="1">
    <source>
        <dbReference type="ARBA" id="ARBA00022670"/>
    </source>
</evidence>
<dbReference type="Gene3D" id="1.10.8.60">
    <property type="match status" value="1"/>
</dbReference>
<evidence type="ECO:0000259" key="10">
    <source>
        <dbReference type="PROSITE" id="PS51786"/>
    </source>
</evidence>
<reference evidence="11 12" key="1">
    <citation type="submission" date="2017-08" db="EMBL/GenBank/DDBJ databases">
        <title>Reclassification of Bisgaard taxon 37 and 44.</title>
        <authorList>
            <person name="Christensen H."/>
        </authorList>
    </citation>
    <scope>NUCLEOTIDE SEQUENCE [LARGE SCALE GENOMIC DNA]</scope>
    <source>
        <strain evidence="11 12">B96_3</strain>
    </source>
</reference>
<dbReference type="InterPro" id="IPR003593">
    <property type="entry name" value="AAA+_ATPase"/>
</dbReference>
<dbReference type="InterPro" id="IPR003959">
    <property type="entry name" value="ATPase_AAA_core"/>
</dbReference>
<dbReference type="GO" id="GO:0004176">
    <property type="term" value="F:ATP-dependent peptidase activity"/>
    <property type="evidence" value="ECO:0007669"/>
    <property type="project" value="UniProtKB-UniRule"/>
</dbReference>
<evidence type="ECO:0000256" key="6">
    <source>
        <dbReference type="ARBA" id="ARBA00050665"/>
    </source>
</evidence>
<dbReference type="RefSeq" id="WP_119525507.1">
    <property type="nucleotide sequence ID" value="NZ_NRHC01000082.1"/>
</dbReference>
<feature type="active site" evidence="8">
    <location>
        <position position="763"/>
    </location>
</feature>
<keyword evidence="1 8" id="KW-0645">Protease</keyword>
<feature type="region of interest" description="Disordered" evidence="9">
    <location>
        <begin position="1"/>
        <end position="27"/>
    </location>
</feature>
<dbReference type="Gene3D" id="3.40.50.300">
    <property type="entry name" value="P-loop containing nucleotide triphosphate hydrolases"/>
    <property type="match status" value="1"/>
</dbReference>
<dbReference type="InterPro" id="IPR004815">
    <property type="entry name" value="Lon_bac/euk-typ"/>
</dbReference>
<dbReference type="GO" id="GO:0006508">
    <property type="term" value="P:proteolysis"/>
    <property type="evidence" value="ECO:0007669"/>
    <property type="project" value="UniProtKB-KW"/>
</dbReference>
<dbReference type="PANTHER" id="PTHR10046">
    <property type="entry name" value="ATP DEPENDENT LON PROTEASE FAMILY MEMBER"/>
    <property type="match status" value="1"/>
</dbReference>
<dbReference type="InterPro" id="IPR014721">
    <property type="entry name" value="Ribsml_uS5_D2-typ_fold_subgr"/>
</dbReference>
<dbReference type="InterPro" id="IPR008269">
    <property type="entry name" value="Lon_proteolytic"/>
</dbReference>
<dbReference type="NCBIfam" id="TIGR00763">
    <property type="entry name" value="lon"/>
    <property type="match status" value="1"/>
</dbReference>
<evidence type="ECO:0000256" key="2">
    <source>
        <dbReference type="ARBA" id="ARBA00022741"/>
    </source>
</evidence>
<evidence type="ECO:0000256" key="3">
    <source>
        <dbReference type="ARBA" id="ARBA00022801"/>
    </source>
</evidence>
<organism evidence="11 12">
    <name type="scientific">Psittacicella hinzii</name>
    <dbReference type="NCBI Taxonomy" id="2028575"/>
    <lineage>
        <taxon>Bacteria</taxon>
        <taxon>Pseudomonadati</taxon>
        <taxon>Pseudomonadota</taxon>
        <taxon>Gammaproteobacteria</taxon>
        <taxon>Pasteurellales</taxon>
        <taxon>Psittacicellaceae</taxon>
        <taxon>Psittacicella</taxon>
    </lineage>
</organism>
<dbReference type="InterPro" id="IPR027065">
    <property type="entry name" value="Lon_Prtase"/>
</dbReference>
<feature type="compositionally biased region" description="Basic and acidic residues" evidence="9">
    <location>
        <begin position="911"/>
        <end position="922"/>
    </location>
</feature>
<comment type="similarity">
    <text evidence="8">Belongs to the peptidase S16 family.</text>
</comment>
<keyword evidence="5" id="KW-0067">ATP-binding</keyword>
<feature type="region of interest" description="Disordered" evidence="9">
    <location>
        <begin position="880"/>
        <end position="933"/>
    </location>
</feature>
<dbReference type="Gene3D" id="1.20.58.1480">
    <property type="match status" value="1"/>
</dbReference>
<evidence type="ECO:0000256" key="9">
    <source>
        <dbReference type="SAM" id="MobiDB-lite"/>
    </source>
</evidence>
<comment type="caution">
    <text evidence="11">The sequence shown here is derived from an EMBL/GenBank/DDBJ whole genome shotgun (WGS) entry which is preliminary data.</text>
</comment>
<dbReference type="GO" id="GO:0005524">
    <property type="term" value="F:ATP binding"/>
    <property type="evidence" value="ECO:0007669"/>
    <property type="project" value="UniProtKB-KW"/>
</dbReference>
<evidence type="ECO:0000313" key="11">
    <source>
        <dbReference type="EMBL" id="RIY31706.1"/>
    </source>
</evidence>
<proteinExistence type="inferred from homology"/>
<dbReference type="Gene3D" id="1.20.5.5270">
    <property type="match status" value="1"/>
</dbReference>
<dbReference type="Proteomes" id="UP000265691">
    <property type="component" value="Unassembled WGS sequence"/>
</dbReference>
<name>A0A3A1Y388_9GAMM</name>
<feature type="compositionally biased region" description="Basic and acidic residues" evidence="9">
    <location>
        <begin position="1"/>
        <end position="15"/>
    </location>
</feature>
<keyword evidence="3 8" id="KW-0378">Hydrolase</keyword>
<dbReference type="GO" id="GO:0030163">
    <property type="term" value="P:protein catabolic process"/>
    <property type="evidence" value="ECO:0007669"/>
    <property type="project" value="InterPro"/>
</dbReference>
<dbReference type="CDD" id="cd19500">
    <property type="entry name" value="RecA-like_Lon"/>
    <property type="match status" value="1"/>
</dbReference>
<evidence type="ECO:0000313" key="12">
    <source>
        <dbReference type="Proteomes" id="UP000265691"/>
    </source>
</evidence>
<evidence type="ECO:0000256" key="5">
    <source>
        <dbReference type="ARBA" id="ARBA00022840"/>
    </source>
</evidence>
<evidence type="ECO:0000256" key="7">
    <source>
        <dbReference type="ARBA" id="ARBA00066743"/>
    </source>
</evidence>
<dbReference type="OrthoDB" id="9803599at2"/>
<dbReference type="PROSITE" id="PS51786">
    <property type="entry name" value="LON_PROTEOLYTIC"/>
    <property type="match status" value="1"/>
</dbReference>
<dbReference type="SMART" id="SM00382">
    <property type="entry name" value="AAA"/>
    <property type="match status" value="1"/>
</dbReference>
<gene>
    <name evidence="11" type="primary">lon</name>
    <name evidence="11" type="ORF">CKF54_06255</name>
</gene>
<dbReference type="SUPFAM" id="SSF54211">
    <property type="entry name" value="Ribosomal protein S5 domain 2-like"/>
    <property type="match status" value="1"/>
</dbReference>
<dbReference type="Pfam" id="PF05362">
    <property type="entry name" value="Lon_C"/>
    <property type="match status" value="1"/>
</dbReference>
<dbReference type="InterPro" id="IPR027417">
    <property type="entry name" value="P-loop_NTPase"/>
</dbReference>
<protein>
    <recommendedName>
        <fullName evidence="7 8">endopeptidase La</fullName>
        <ecNumber evidence="7 8">3.4.21.53</ecNumber>
    </recommendedName>
</protein>
<dbReference type="GO" id="GO:0004252">
    <property type="term" value="F:serine-type endopeptidase activity"/>
    <property type="evidence" value="ECO:0007669"/>
    <property type="project" value="UniProtKB-UniRule"/>
</dbReference>
<dbReference type="AlphaFoldDB" id="A0A3A1Y388"/>
<dbReference type="Pfam" id="PF00004">
    <property type="entry name" value="AAA"/>
    <property type="match status" value="1"/>
</dbReference>
<accession>A0A3A1Y388</accession>
<feature type="compositionally biased region" description="Basic residues" evidence="9">
    <location>
        <begin position="923"/>
        <end position="933"/>
    </location>
</feature>
<keyword evidence="2" id="KW-0547">Nucleotide-binding</keyword>
<dbReference type="InterPro" id="IPR020568">
    <property type="entry name" value="Ribosomal_Su5_D2-typ_SF"/>
</dbReference>
<dbReference type="GO" id="GO:0016887">
    <property type="term" value="F:ATP hydrolysis activity"/>
    <property type="evidence" value="ECO:0007669"/>
    <property type="project" value="InterPro"/>
</dbReference>
<keyword evidence="12" id="KW-1185">Reference proteome</keyword>
<feature type="active site" evidence="8">
    <location>
        <position position="806"/>
    </location>
</feature>
<dbReference type="FunFam" id="3.40.50.300:FF:000021">
    <property type="entry name" value="Lon protease homolog"/>
    <property type="match status" value="1"/>
</dbReference>
<dbReference type="SUPFAM" id="SSF52540">
    <property type="entry name" value="P-loop containing nucleoside triphosphate hydrolases"/>
    <property type="match status" value="1"/>
</dbReference>
<sequence>MSTNKKKDQDIEKQNKTASKRVAKSDKASEQIKLDAKFVEDLPVVFAPVETLYETLYVTETKEFSSKALDDVLIKTYGIETFTSEKASLLKNFLLVPSDEKYIPKDLAEVAQRPSSFATNLGNYGFICQVEGLKAEGVTGQLSLVVKVLAEGTFQFANLTYKKEAEASKKEVSGLFAPVKLSEFELNSSNARDFNEDDQVVSERTQAFAVTKLKQTVFSFSRINNYDSTEIERLINLEYPYEQYVYTVLTSLRLSSRVTNAFAKEPTLYYRYIFLISHLEFLLKRDAFDLELQDNVRKNMETAQRKYYVREQIRALKKELNSEAEESDTDKFTQKLDNLKIEDTLPDLYAKIRNEIQRLEIIPSNSQEYYMQQNYVEWLLKTPYKGEELKSIDLKKSREILDQDHFGLADVKERILEYLAVLSRVDVAKSPVLCLIGPPGVGKTSLGKSIAEATGRKYTRWALGGISDEAEIRGHRRTYIGSQPGKVISHLSKVGVNNPLFLLDEIDKLTSNHRGDPAAALLEVLDPEQNNKFVDNYLEIDYDLSKVLFIATANSYNIPPALLDRMEIIDLGSYTRDEKFQIAKTHILGKLYRRNAIKDGEIEFPDAMINLIIDGYTNEPGVRSLERRIERVIRYSIKQIVEQGDSVIKVDQELIQKVLGPVVNESNVEQVEFRSKSFVGQITGLAWTQSGGDVLPIEAATPVGKGEISATGSLGNQIKESIRAAITVIRQRYKQFDLEPDFYSKFDFHVHFPNAGINKDGPSAGSAITTCLISSLTGKPIAMDIGMTGEISLHGDVLRIGGVKEKVISAHRNGVKHIILPKSNEPDLYKVPQSIKDELQFYPVETIDEVIDIVFGDKKRPAKKSQAELDLEAVVSNKTKTTKAKKTVKATQVAEDETVEAKSKKSKATKAKVEKVEDEASKKKTTRRKKSSN</sequence>
<dbReference type="Pfam" id="PF22667">
    <property type="entry name" value="Lon_lid"/>
    <property type="match status" value="1"/>
</dbReference>
<evidence type="ECO:0000256" key="8">
    <source>
        <dbReference type="PROSITE-ProRule" id="PRU01122"/>
    </source>
</evidence>
<dbReference type="EMBL" id="NRHC01000082">
    <property type="protein sequence ID" value="RIY31706.1"/>
    <property type="molecule type" value="Genomic_DNA"/>
</dbReference>
<evidence type="ECO:0000256" key="4">
    <source>
        <dbReference type="ARBA" id="ARBA00022825"/>
    </source>
</evidence>
<dbReference type="Gene3D" id="3.30.230.10">
    <property type="match status" value="1"/>
</dbReference>
<dbReference type="PRINTS" id="PR00830">
    <property type="entry name" value="ENDOLAPTASE"/>
</dbReference>
<comment type="catalytic activity">
    <reaction evidence="6 8">
        <text>Hydrolysis of proteins in presence of ATP.</text>
        <dbReference type="EC" id="3.4.21.53"/>
    </reaction>
</comment>
<keyword evidence="4 8" id="KW-0720">Serine protease</keyword>
<dbReference type="InterPro" id="IPR054594">
    <property type="entry name" value="Lon_lid"/>
</dbReference>